<dbReference type="InterPro" id="IPR001345">
    <property type="entry name" value="PG/BPGM_mutase_AS"/>
</dbReference>
<keyword evidence="2" id="KW-1185">Reference proteome</keyword>
<sequence>MSELALPAAPGVRLVLARHGQTPANVAKLLDTVPPGPGLTELGRQQAEELAERLAAREEKIVAVRASHALRAQQTAEPVGRRLGLPVRPVEGTHEVFVGELEGLGGPEVLGVFDDVYAAWHAGDLDARMPGGGESGREAIARFVAGARTALEGVSEGAVVLVSHGAMLRLVAGVLVEEITGAEADALHLPNTGLIVIESDPSTRTGWRCLTWDGLL</sequence>
<name>A0A1I6UR97_9PSEU</name>
<dbReference type="SUPFAM" id="SSF53254">
    <property type="entry name" value="Phosphoglycerate mutase-like"/>
    <property type="match status" value="1"/>
</dbReference>
<dbReference type="PROSITE" id="PS00175">
    <property type="entry name" value="PG_MUTASE"/>
    <property type="match status" value="1"/>
</dbReference>
<dbReference type="GO" id="GO:0016791">
    <property type="term" value="F:phosphatase activity"/>
    <property type="evidence" value="ECO:0007669"/>
    <property type="project" value="TreeGrafter"/>
</dbReference>
<dbReference type="InterPro" id="IPR013078">
    <property type="entry name" value="His_Pase_superF_clade-1"/>
</dbReference>
<evidence type="ECO:0000313" key="2">
    <source>
        <dbReference type="Proteomes" id="UP000198852"/>
    </source>
</evidence>
<proteinExistence type="predicted"/>
<dbReference type="CDD" id="cd07067">
    <property type="entry name" value="HP_PGM_like"/>
    <property type="match status" value="1"/>
</dbReference>
<dbReference type="PANTHER" id="PTHR48100:SF58">
    <property type="entry name" value="PE-PGRS FAMILY PROTEIN PE_PGRS11"/>
    <property type="match status" value="1"/>
</dbReference>
<dbReference type="InterPro" id="IPR050275">
    <property type="entry name" value="PGM_Phosphatase"/>
</dbReference>
<organism evidence="1 2">
    <name type="scientific">Saccharopolyspora flava</name>
    <dbReference type="NCBI Taxonomy" id="95161"/>
    <lineage>
        <taxon>Bacteria</taxon>
        <taxon>Bacillati</taxon>
        <taxon>Actinomycetota</taxon>
        <taxon>Actinomycetes</taxon>
        <taxon>Pseudonocardiales</taxon>
        <taxon>Pseudonocardiaceae</taxon>
        <taxon>Saccharopolyspora</taxon>
    </lineage>
</organism>
<dbReference type="PANTHER" id="PTHR48100">
    <property type="entry name" value="BROAD-SPECIFICITY PHOSPHATASE YOR283W-RELATED"/>
    <property type="match status" value="1"/>
</dbReference>
<dbReference type="GO" id="GO:0005737">
    <property type="term" value="C:cytoplasm"/>
    <property type="evidence" value="ECO:0007669"/>
    <property type="project" value="TreeGrafter"/>
</dbReference>
<reference evidence="2" key="1">
    <citation type="submission" date="2016-10" db="EMBL/GenBank/DDBJ databases">
        <authorList>
            <person name="Varghese N."/>
            <person name="Submissions S."/>
        </authorList>
    </citation>
    <scope>NUCLEOTIDE SEQUENCE [LARGE SCALE GENOMIC DNA]</scope>
    <source>
        <strain evidence="2">DSM 44771</strain>
    </source>
</reference>
<dbReference type="Gene3D" id="3.40.50.1240">
    <property type="entry name" value="Phosphoglycerate mutase-like"/>
    <property type="match status" value="1"/>
</dbReference>
<dbReference type="EMBL" id="FOZX01000012">
    <property type="protein sequence ID" value="SFT03956.1"/>
    <property type="molecule type" value="Genomic_DNA"/>
</dbReference>
<dbReference type="RefSeq" id="WP_245776127.1">
    <property type="nucleotide sequence ID" value="NZ_FOZX01000012.1"/>
</dbReference>
<accession>A0A1I6UR97</accession>
<dbReference type="AlphaFoldDB" id="A0A1I6UR97"/>
<evidence type="ECO:0000313" key="1">
    <source>
        <dbReference type="EMBL" id="SFT03956.1"/>
    </source>
</evidence>
<dbReference type="Pfam" id="PF00300">
    <property type="entry name" value="His_Phos_1"/>
    <property type="match status" value="1"/>
</dbReference>
<protein>
    <submittedName>
        <fullName evidence="1">Probable phosphoglycerate mutase</fullName>
    </submittedName>
</protein>
<dbReference type="InterPro" id="IPR029033">
    <property type="entry name" value="His_PPase_superfam"/>
</dbReference>
<dbReference type="SMART" id="SM00855">
    <property type="entry name" value="PGAM"/>
    <property type="match status" value="1"/>
</dbReference>
<dbReference type="STRING" id="95161.SAMN05660874_05196"/>
<dbReference type="Proteomes" id="UP000198852">
    <property type="component" value="Unassembled WGS sequence"/>
</dbReference>
<gene>
    <name evidence="1" type="ORF">SAMN05660874_05196</name>
</gene>